<evidence type="ECO:0000313" key="2">
    <source>
        <dbReference type="EMBL" id="PKR82462.1"/>
    </source>
</evidence>
<feature type="transmembrane region" description="Helical" evidence="1">
    <location>
        <begin position="44"/>
        <end position="65"/>
    </location>
</feature>
<keyword evidence="1" id="KW-1133">Transmembrane helix</keyword>
<accession>A0A2N3LCS3</accession>
<comment type="caution">
    <text evidence="2">The sequence shown here is derived from an EMBL/GenBank/DDBJ whole genome shotgun (WGS) entry which is preliminary data.</text>
</comment>
<feature type="transmembrane region" description="Helical" evidence="1">
    <location>
        <begin position="16"/>
        <end position="38"/>
    </location>
</feature>
<dbReference type="Proteomes" id="UP000233440">
    <property type="component" value="Unassembled WGS sequence"/>
</dbReference>
<dbReference type="AlphaFoldDB" id="A0A2N3LCS3"/>
<proteinExistence type="predicted"/>
<dbReference type="RefSeq" id="WP_101356763.1">
    <property type="nucleotide sequence ID" value="NZ_PIQO01000043.1"/>
</dbReference>
<reference evidence="2 3" key="1">
    <citation type="submission" date="2017-11" db="EMBL/GenBank/DDBJ databases">
        <title>Bacillus camelliae sp. nov., isolated from pu'er tea.</title>
        <authorList>
            <person name="Niu L."/>
        </authorList>
    </citation>
    <scope>NUCLEOTIDE SEQUENCE [LARGE SCALE GENOMIC DNA]</scope>
    <source>
        <strain evidence="2 3">7578-1</strain>
    </source>
</reference>
<keyword evidence="3" id="KW-1185">Reference proteome</keyword>
<keyword evidence="1" id="KW-0472">Membrane</keyword>
<keyword evidence="1" id="KW-0812">Transmembrane</keyword>
<evidence type="ECO:0000256" key="1">
    <source>
        <dbReference type="SAM" id="Phobius"/>
    </source>
</evidence>
<gene>
    <name evidence="2" type="ORF">CWO92_24295</name>
</gene>
<dbReference type="EMBL" id="PIQO01000043">
    <property type="protein sequence ID" value="PKR82462.1"/>
    <property type="molecule type" value="Genomic_DNA"/>
</dbReference>
<sequence>MKLPKETKEQLRDFGYLLLGYITVIVLLIVSICLGKLWSPLEMLFYVIFGFLVCYPLGNSIANWFKSILKD</sequence>
<organism evidence="2 3">
    <name type="scientific">Heyndrickxia camelliae</name>
    <dbReference type="NCBI Taxonomy" id="1707093"/>
    <lineage>
        <taxon>Bacteria</taxon>
        <taxon>Bacillati</taxon>
        <taxon>Bacillota</taxon>
        <taxon>Bacilli</taxon>
        <taxon>Bacillales</taxon>
        <taxon>Bacillaceae</taxon>
        <taxon>Heyndrickxia</taxon>
    </lineage>
</organism>
<evidence type="ECO:0000313" key="3">
    <source>
        <dbReference type="Proteomes" id="UP000233440"/>
    </source>
</evidence>
<name>A0A2N3LCS3_9BACI</name>
<protein>
    <submittedName>
        <fullName evidence="2">Uncharacterized protein</fullName>
    </submittedName>
</protein>